<dbReference type="Proteomes" id="UP000016608">
    <property type="component" value="Unassembled WGS sequence"/>
</dbReference>
<evidence type="ECO:0000313" key="3">
    <source>
        <dbReference type="Proteomes" id="UP000016608"/>
    </source>
</evidence>
<feature type="compositionally biased region" description="Basic and acidic residues" evidence="1">
    <location>
        <begin position="536"/>
        <end position="546"/>
    </location>
</feature>
<feature type="compositionally biased region" description="Acidic residues" evidence="1">
    <location>
        <begin position="547"/>
        <end position="558"/>
    </location>
</feature>
<dbReference type="PATRIC" id="fig|1256908.3.peg.2331"/>
<proteinExistence type="predicted"/>
<feature type="region of interest" description="Disordered" evidence="1">
    <location>
        <begin position="206"/>
        <end position="225"/>
    </location>
</feature>
<reference evidence="2 3" key="1">
    <citation type="submission" date="2013-06" db="EMBL/GenBank/DDBJ databases">
        <authorList>
            <person name="Weinstock G."/>
            <person name="Sodergren E."/>
            <person name="Lobos E.A."/>
            <person name="Fulton L."/>
            <person name="Fulton R."/>
            <person name="Courtney L."/>
            <person name="Fronick C."/>
            <person name="O'Laughlin M."/>
            <person name="Godfrey J."/>
            <person name="Wilson R.M."/>
            <person name="Miner T."/>
            <person name="Farmer C."/>
            <person name="Delehaunty K."/>
            <person name="Cordes M."/>
            <person name="Minx P."/>
            <person name="Tomlinson C."/>
            <person name="Chen J."/>
            <person name="Wollam A."/>
            <person name="Pepin K.H."/>
            <person name="Bhonagiri V."/>
            <person name="Zhang X."/>
            <person name="Warren W."/>
            <person name="Mitreva M."/>
            <person name="Mardis E.R."/>
            <person name="Wilson R.K."/>
        </authorList>
    </citation>
    <scope>NUCLEOTIDE SEQUENCE [LARGE SCALE GENOMIC DNA]</scope>
    <source>
        <strain evidence="2 3">ATCC 29099</strain>
    </source>
</reference>
<organism evidence="2 3">
    <name type="scientific">Eubacterium ramulus ATCC 29099</name>
    <dbReference type="NCBI Taxonomy" id="1256908"/>
    <lineage>
        <taxon>Bacteria</taxon>
        <taxon>Bacillati</taxon>
        <taxon>Bacillota</taxon>
        <taxon>Clostridia</taxon>
        <taxon>Eubacteriales</taxon>
        <taxon>Eubacteriaceae</taxon>
        <taxon>Eubacterium</taxon>
    </lineage>
</organism>
<sequence length="1784" mass="204584">MSKSETVLELQELLKDMRSITVDLNRSISSLKEILDVEEFIPTSLGEKIRTYLEKINEKQTEFVSKYEALNSREPNTKYVVLENELEEAKKVFEENDRYVNGIKFFLSLHSDDEKTENILQNRKNTLNNLNIDAMERDDLQSLGKPYIWLQEAFWEIDAKKKFSLMYRLASCFEEEIAMGIQFGTLSIKEPNDEVLNVEITNNSSEKGAVELDTSESPVDETEKDENNYVVKNESKESEMEEPELVDNVAGKEYEGILVKEKPFILHVQMSSKAETKFGVKEFRNDIIKQYPKEKLECMVEALKGCGYSIKSITEKKNGKAESYKLSTEKLYQFGYLKRYVVDKMGEFFTLSPRGERAFVAKDSLSFINQNIKEKVSSQDDGEPIEDTANSSIVRLLSFDSSIKQRKLVPDYEFVIRMNVMATDYFVEGYPGKDSDITNWFAGIVTENVEQLQEFKETVNDKVNPGDVLIVTGNTLEQAETVANWLLSEFTLELRNIGYTTLFENSVYDIATKEPILFETKESIENDENLTAEPPILKEKKEKQQSEDETVSLEESENTGENKTIGKNGVAENESSSEETRLLKEIVIEAEETGGNRSYKATTKTVNSAVPSILEEEKKKYISTYQKMIVSGKTYAASAYLKALAKQHPYFEPFYRQLAYAVNDPMERCTYSSDTIFNVFYGDTVPISDYYIVAAALRNYFFDQYSYDYSIQQLYSMLSETPLFKENPNLEKVVYDLMTFKNEQHKGVDCYAEYREKERGSWEKRLAEIRREAKGYYENYGNGNLKENASHKRFIETTKLLLGTGSDLCEYLKVVSDDDRDMLDMLKDFLAITYVKDQASICEENIDPAKINSALDFYWDLASQNMRVAKKTSDLMSSLRTNLYKKVYKVVVALCNYVSVMNSSFTSTEDTSLYAYKKIRTPLLNSINKSIEDLTKTNSMELSKESGKIVLVQTLRELEQRLSGGYKEGTYKYYYIDFLKSDKVLLDEDFLPILDEVLELPDFSIMSRIQSHCDENETDLSDRLQKIFAGDDDYGSASLILKYFDCQGKNLSSEEYEKYNIEKAIVYPLRDLENKRKEFIEDIELAQSYGQIDNTVENSKEAILQIMEVWYLWAIDTQNYGFFVKILEEFRKKIKNDAQVRAHDLQMSLDVYLKENGSWEEDELISKAVAQIRERIEQQNYAAAEDLLNRVITHDLDLDVTVQQEDYLEKFFDEYDINYRKTADSGATLKSLVNTTKANKDIKGGNRLLETWPRGAGVGESALKNLLNALGFNLEIVHKEESILGKIENYSVVLKRPQNGRKSNYKHPISVFGSEAEEKGFRVVCIFGKTDASRLIDIFKEVGNAKNTIVLLDYALTSSDRRILARKTKTDMSGKVFAVIDRVILVFLAKHYSETAINRMLMSIIMPFASYQPYIDKSADVMPPEIFIGRKYELEKIESPTGVNIVYGGRQLGKSALLRMARKDIDHDENGDRAILVDIKGNDYKAAAKKISAALFDEGILKEEHITDDWSELARDIKKCLRSSTDYIPYLLLLMDEADVFIESCESVGYRPFDALKDIQSIGSGRFKFVVAGLRNIVRFKREVALGNNSVLTHLESLTVKPFKSMEARELLEVALSYLGFRFPKDNDTEVLISTIFGTTNYFPGLLQLYCAKLIEAMRRDYAGYSESETPPYIVKKDHIKKVLAEQSLQQDIREKFFITLKVGEDDYYYIIALLVAYYYHGNKSQNGCSASDLIELADTYSIGKISAINSESLAALMEEMCELNVLQHTGDGRYRFTRHSFVR</sequence>
<keyword evidence="3" id="KW-1185">Reference proteome</keyword>
<protein>
    <submittedName>
        <fullName evidence="2">Uncharacterized protein</fullName>
    </submittedName>
</protein>
<accession>U2NYS7</accession>
<evidence type="ECO:0000256" key="1">
    <source>
        <dbReference type="SAM" id="MobiDB-lite"/>
    </source>
</evidence>
<dbReference type="EMBL" id="AWVJ01000152">
    <property type="protein sequence ID" value="ERK43270.1"/>
    <property type="molecule type" value="Genomic_DNA"/>
</dbReference>
<dbReference type="HOGENOM" id="CLU_238500_0_0_9"/>
<comment type="caution">
    <text evidence="2">The sequence shown here is derived from an EMBL/GenBank/DDBJ whole genome shotgun (WGS) entry which is preliminary data.</text>
</comment>
<name>U2NYS7_EUBRA</name>
<dbReference type="GeneID" id="42788092"/>
<dbReference type="SUPFAM" id="SSF52540">
    <property type="entry name" value="P-loop containing nucleoside triphosphate hydrolases"/>
    <property type="match status" value="1"/>
</dbReference>
<dbReference type="RefSeq" id="WP_021737690.1">
    <property type="nucleotide sequence ID" value="NZ_KI271077.1"/>
</dbReference>
<dbReference type="eggNOG" id="COG1672">
    <property type="taxonomic scope" value="Bacteria"/>
</dbReference>
<dbReference type="InterPro" id="IPR027417">
    <property type="entry name" value="P-loop_NTPase"/>
</dbReference>
<feature type="region of interest" description="Disordered" evidence="1">
    <location>
        <begin position="525"/>
        <end position="578"/>
    </location>
</feature>
<gene>
    <name evidence="2" type="ORF">HMPREF0373_02531</name>
</gene>
<evidence type="ECO:0000313" key="2">
    <source>
        <dbReference type="EMBL" id="ERK43270.1"/>
    </source>
</evidence>